<dbReference type="EMBL" id="JAZDWU010000012">
    <property type="protein sequence ID" value="KAK9984218.1"/>
    <property type="molecule type" value="Genomic_DNA"/>
</dbReference>
<dbReference type="PANTHER" id="PTHR47723">
    <property type="entry name" value="OS05G0353850 PROTEIN"/>
    <property type="match status" value="1"/>
</dbReference>
<dbReference type="GO" id="GO:0003676">
    <property type="term" value="F:nucleic acid binding"/>
    <property type="evidence" value="ECO:0007669"/>
    <property type="project" value="InterPro"/>
</dbReference>
<keyword evidence="1" id="KW-1133">Transmembrane helix</keyword>
<evidence type="ECO:0000313" key="4">
    <source>
        <dbReference type="Proteomes" id="UP001459277"/>
    </source>
</evidence>
<dbReference type="InterPro" id="IPR044730">
    <property type="entry name" value="RNase_H-like_dom_plant"/>
</dbReference>
<gene>
    <name evidence="3" type="ORF">SO802_033743</name>
</gene>
<reference evidence="3 4" key="1">
    <citation type="submission" date="2024-01" db="EMBL/GenBank/DDBJ databases">
        <title>A telomere-to-telomere, gap-free genome of sweet tea (Lithocarpus litseifolius).</title>
        <authorList>
            <person name="Zhou J."/>
        </authorList>
    </citation>
    <scope>NUCLEOTIDE SEQUENCE [LARGE SCALE GENOMIC DNA]</scope>
    <source>
        <strain evidence="3">Zhou-2022a</strain>
        <tissue evidence="3">Leaf</tissue>
    </source>
</reference>
<dbReference type="AlphaFoldDB" id="A0AAW2BF82"/>
<keyword evidence="1" id="KW-0472">Membrane</keyword>
<evidence type="ECO:0000259" key="2">
    <source>
        <dbReference type="Pfam" id="PF13456"/>
    </source>
</evidence>
<organism evidence="3 4">
    <name type="scientific">Lithocarpus litseifolius</name>
    <dbReference type="NCBI Taxonomy" id="425828"/>
    <lineage>
        <taxon>Eukaryota</taxon>
        <taxon>Viridiplantae</taxon>
        <taxon>Streptophyta</taxon>
        <taxon>Embryophyta</taxon>
        <taxon>Tracheophyta</taxon>
        <taxon>Spermatophyta</taxon>
        <taxon>Magnoliopsida</taxon>
        <taxon>eudicotyledons</taxon>
        <taxon>Gunneridae</taxon>
        <taxon>Pentapetalae</taxon>
        <taxon>rosids</taxon>
        <taxon>fabids</taxon>
        <taxon>Fagales</taxon>
        <taxon>Fagaceae</taxon>
        <taxon>Lithocarpus</taxon>
    </lineage>
</organism>
<dbReference type="InterPro" id="IPR053151">
    <property type="entry name" value="RNase_H-like"/>
</dbReference>
<dbReference type="Proteomes" id="UP001459277">
    <property type="component" value="Unassembled WGS sequence"/>
</dbReference>
<evidence type="ECO:0000256" key="1">
    <source>
        <dbReference type="SAM" id="Phobius"/>
    </source>
</evidence>
<feature type="domain" description="RNase H type-1" evidence="2">
    <location>
        <begin position="90"/>
        <end position="164"/>
    </location>
</feature>
<dbReference type="Pfam" id="PF13456">
    <property type="entry name" value="RVT_3"/>
    <property type="match status" value="1"/>
</dbReference>
<dbReference type="InterPro" id="IPR036397">
    <property type="entry name" value="RNaseH_sf"/>
</dbReference>
<keyword evidence="4" id="KW-1185">Reference proteome</keyword>
<dbReference type="Gene3D" id="3.30.420.10">
    <property type="entry name" value="Ribonuclease H-like superfamily/Ribonuclease H"/>
    <property type="match status" value="1"/>
</dbReference>
<dbReference type="InterPro" id="IPR002156">
    <property type="entry name" value="RNaseH_domain"/>
</dbReference>
<dbReference type="PANTHER" id="PTHR47723:SF19">
    <property type="entry name" value="POLYNUCLEOTIDYL TRANSFERASE, RIBONUCLEASE H-LIKE SUPERFAMILY PROTEIN"/>
    <property type="match status" value="1"/>
</dbReference>
<proteinExistence type="predicted"/>
<keyword evidence="1" id="KW-0812">Transmembrane</keyword>
<dbReference type="GO" id="GO:0004523">
    <property type="term" value="F:RNA-DNA hybrid ribonuclease activity"/>
    <property type="evidence" value="ECO:0007669"/>
    <property type="project" value="InterPro"/>
</dbReference>
<comment type="caution">
    <text evidence="3">The sequence shown here is derived from an EMBL/GenBank/DDBJ whole genome shotgun (WGS) entry which is preliminary data.</text>
</comment>
<sequence>MSKIGEEEERLRCPIRRISEEEERLKRGTNMGHGNLYIFKDRTRNPNVAKEILARAMECNHCACSHTATKKLTLRSIRWEKPNAGWMKLNTDGSSIGTLGLAGSGGVIRDEEGKWVIGYGRKIGSANSFLAELWALRDGLLLCLQSHAQAVVIEMDAKVIVDAFLTRITLMLLFLLLWMIVGNWLTRSLK</sequence>
<feature type="transmembrane region" description="Helical" evidence="1">
    <location>
        <begin position="164"/>
        <end position="185"/>
    </location>
</feature>
<dbReference type="CDD" id="cd06222">
    <property type="entry name" value="RNase_H_like"/>
    <property type="match status" value="1"/>
</dbReference>
<evidence type="ECO:0000313" key="3">
    <source>
        <dbReference type="EMBL" id="KAK9984218.1"/>
    </source>
</evidence>
<accession>A0AAW2BF82</accession>
<name>A0AAW2BF82_9ROSI</name>
<dbReference type="InterPro" id="IPR012337">
    <property type="entry name" value="RNaseH-like_sf"/>
</dbReference>
<protein>
    <recommendedName>
        <fullName evidence="2">RNase H type-1 domain-containing protein</fullName>
    </recommendedName>
</protein>
<dbReference type="SUPFAM" id="SSF53098">
    <property type="entry name" value="Ribonuclease H-like"/>
    <property type="match status" value="1"/>
</dbReference>